<dbReference type="InterPro" id="IPR029058">
    <property type="entry name" value="AB_hydrolase_fold"/>
</dbReference>
<dbReference type="RefSeq" id="WP_116557397.1">
    <property type="nucleotide sequence ID" value="NZ_QDKM01000002.1"/>
</dbReference>
<accession>A0A2T8HVU8</accession>
<dbReference type="AlphaFoldDB" id="A0A2T8HVU8"/>
<evidence type="ECO:0000259" key="1">
    <source>
        <dbReference type="Pfam" id="PF12146"/>
    </source>
</evidence>
<evidence type="ECO:0000313" key="2">
    <source>
        <dbReference type="EMBL" id="PVH29514.1"/>
    </source>
</evidence>
<name>A0A2T8HVU8_9RHOB</name>
<evidence type="ECO:0000313" key="3">
    <source>
        <dbReference type="Proteomes" id="UP000245911"/>
    </source>
</evidence>
<dbReference type="OrthoDB" id="9785076at2"/>
<dbReference type="SUPFAM" id="SSF53474">
    <property type="entry name" value="alpha/beta-Hydrolases"/>
    <property type="match status" value="1"/>
</dbReference>
<comment type="caution">
    <text evidence="2">The sequence shown here is derived from an EMBL/GenBank/DDBJ whole genome shotgun (WGS) entry which is preliminary data.</text>
</comment>
<protein>
    <recommendedName>
        <fullName evidence="1">Serine aminopeptidase S33 domain-containing protein</fullName>
    </recommendedName>
</protein>
<dbReference type="InterPro" id="IPR017208">
    <property type="entry name" value="UCP037442_abhydr"/>
</dbReference>
<dbReference type="InterPro" id="IPR022742">
    <property type="entry name" value="Hydrolase_4"/>
</dbReference>
<sequence length="292" mass="31722">MSKDEYLRQDEATPAGEIPAQTVQIDADGVALAGMLVAVPAPKLAVVLHGATGVKAGFYLPFARWLAAEKQAAVLLYDYRDSGASGAPYRSTATMTDWGIHDATAARDWLTDAYPELPLWVIGHSLGGMAMAFQPRTQGIARIISVAGGQGYVTDHPWPFQASVWALWYLLGPLSTWALDYLPGRRLGLGNDLPKGVFWQWRRWLVTRGSLPADPALGSLQDPGFTGKLTLVALKDDVMIPPAAVWKMASWHPNATPEQRLIDPADFGLKTVGHIHAFAPRNAALWPRLIAP</sequence>
<keyword evidence="3" id="KW-1185">Reference proteome</keyword>
<feature type="domain" description="Serine aminopeptidase S33" evidence="1">
    <location>
        <begin position="45"/>
        <end position="148"/>
    </location>
</feature>
<dbReference type="EMBL" id="QDKM01000002">
    <property type="protein sequence ID" value="PVH29514.1"/>
    <property type="molecule type" value="Genomic_DNA"/>
</dbReference>
<reference evidence="2 3" key="1">
    <citation type="submission" date="2018-04" db="EMBL/GenBank/DDBJ databases">
        <title>Pararhodobacter oceanense sp. nov., isolated from marine intertidal sediment.</title>
        <authorList>
            <person name="Wang X.-L."/>
            <person name="Du Z.-J."/>
        </authorList>
    </citation>
    <scope>NUCLEOTIDE SEQUENCE [LARGE SCALE GENOMIC DNA]</scope>
    <source>
        <strain evidence="2 3">AM505</strain>
    </source>
</reference>
<dbReference type="Proteomes" id="UP000245911">
    <property type="component" value="Unassembled WGS sequence"/>
</dbReference>
<organism evidence="2 3">
    <name type="scientific">Pararhodobacter oceanensis</name>
    <dbReference type="NCBI Taxonomy" id="2172121"/>
    <lineage>
        <taxon>Bacteria</taxon>
        <taxon>Pseudomonadati</taxon>
        <taxon>Pseudomonadota</taxon>
        <taxon>Alphaproteobacteria</taxon>
        <taxon>Rhodobacterales</taxon>
        <taxon>Paracoccaceae</taxon>
        <taxon>Pararhodobacter</taxon>
    </lineage>
</organism>
<dbReference type="Pfam" id="PF12146">
    <property type="entry name" value="Hydrolase_4"/>
    <property type="match status" value="1"/>
</dbReference>
<dbReference type="PIRSF" id="PIRSF037442">
    <property type="entry name" value="UCP037442_abhydr"/>
    <property type="match status" value="1"/>
</dbReference>
<dbReference type="Gene3D" id="3.40.50.1820">
    <property type="entry name" value="alpha/beta hydrolase"/>
    <property type="match status" value="1"/>
</dbReference>
<proteinExistence type="predicted"/>
<gene>
    <name evidence="2" type="ORF">DDE20_05115</name>
</gene>